<evidence type="ECO:0000313" key="2">
    <source>
        <dbReference type="EMBL" id="SDO63296.1"/>
    </source>
</evidence>
<proteinExistence type="predicted"/>
<evidence type="ECO:0000256" key="1">
    <source>
        <dbReference type="SAM" id="MobiDB-lite"/>
    </source>
</evidence>
<dbReference type="SUPFAM" id="SSF46689">
    <property type="entry name" value="Homeodomain-like"/>
    <property type="match status" value="1"/>
</dbReference>
<feature type="region of interest" description="Disordered" evidence="1">
    <location>
        <begin position="49"/>
        <end position="68"/>
    </location>
</feature>
<feature type="compositionally biased region" description="Basic and acidic residues" evidence="1">
    <location>
        <begin position="49"/>
        <end position="60"/>
    </location>
</feature>
<dbReference type="InterPro" id="IPR009057">
    <property type="entry name" value="Homeodomain-like_sf"/>
</dbReference>
<name>A0A1H0L5I8_9HYPH</name>
<organism evidence="2 3">
    <name type="scientific">Methylobacterium phyllostachyos</name>
    <dbReference type="NCBI Taxonomy" id="582672"/>
    <lineage>
        <taxon>Bacteria</taxon>
        <taxon>Pseudomonadati</taxon>
        <taxon>Pseudomonadota</taxon>
        <taxon>Alphaproteobacteria</taxon>
        <taxon>Hyphomicrobiales</taxon>
        <taxon>Methylobacteriaceae</taxon>
        <taxon>Methylobacterium</taxon>
    </lineage>
</organism>
<protein>
    <recommendedName>
        <fullName evidence="4">Transposase</fullName>
    </recommendedName>
</protein>
<dbReference type="EMBL" id="FNHS01000031">
    <property type="protein sequence ID" value="SDO63296.1"/>
    <property type="molecule type" value="Genomic_DNA"/>
</dbReference>
<dbReference type="Gene3D" id="1.10.10.60">
    <property type="entry name" value="Homeodomain-like"/>
    <property type="match status" value="1"/>
</dbReference>
<reference evidence="3" key="1">
    <citation type="submission" date="2016-10" db="EMBL/GenBank/DDBJ databases">
        <authorList>
            <person name="Varghese N."/>
            <person name="Submissions S."/>
        </authorList>
    </citation>
    <scope>NUCLEOTIDE SEQUENCE [LARGE SCALE GENOMIC DNA]</scope>
    <source>
        <strain evidence="3">BL47</strain>
    </source>
</reference>
<evidence type="ECO:0008006" key="4">
    <source>
        <dbReference type="Google" id="ProtNLM"/>
    </source>
</evidence>
<dbReference type="STRING" id="582672.SAMN05216360_13121"/>
<evidence type="ECO:0000313" key="3">
    <source>
        <dbReference type="Proteomes" id="UP000198704"/>
    </source>
</evidence>
<sequence length="191" mass="21212">MPRTRPAYPAVCHRQMVALVRAGRDPTDLAREFEPARQTIQNWVVEADRREGRRETKRSTADPGLTAAERDELVRLRRKNRQLKSAREPKVSAATFSRARVRGPAVGVFRFMSANRADLPIAAMARVLGVSKAGYYAWAKREPSARATADAALLKRIRILHLGSPRHTVRRASTLICTSRASGIFANASLG</sequence>
<dbReference type="AlphaFoldDB" id="A0A1H0L5I8"/>
<accession>A0A1H0L5I8</accession>
<dbReference type="Proteomes" id="UP000198704">
    <property type="component" value="Unassembled WGS sequence"/>
</dbReference>
<keyword evidence="3" id="KW-1185">Reference proteome</keyword>
<gene>
    <name evidence="2" type="ORF">SAMN05216360_13121</name>
</gene>